<protein>
    <submittedName>
        <fullName evidence="3">Expressed protein</fullName>
    </submittedName>
</protein>
<dbReference type="RefSeq" id="WP_011264590.1">
    <property type="nucleotide sequence ID" value="NC_006908.1"/>
</dbReference>
<name>Q6KIM0_MYCM1</name>
<keyword evidence="1" id="KW-0175">Coiled coil</keyword>
<dbReference type="EMBL" id="AE017308">
    <property type="protein sequence ID" value="AAT27556.1"/>
    <property type="molecule type" value="Genomic_DNA"/>
</dbReference>
<keyword evidence="2" id="KW-0812">Transmembrane</keyword>
<keyword evidence="4" id="KW-1185">Reference proteome</keyword>
<evidence type="ECO:0000256" key="2">
    <source>
        <dbReference type="SAM" id="Phobius"/>
    </source>
</evidence>
<organism evidence="3 4">
    <name type="scientific">Mycoplasma mobile (strain ATCC 43663 / 163K / NCTC 11711)</name>
    <name type="common">Mesomycoplasma mobile</name>
    <dbReference type="NCBI Taxonomy" id="267748"/>
    <lineage>
        <taxon>Bacteria</taxon>
        <taxon>Bacillati</taxon>
        <taxon>Mycoplasmatota</taxon>
        <taxon>Mycoplasmoidales</taxon>
        <taxon>Metamycoplasmataceae</taxon>
        <taxon>Mesomycoplasma</taxon>
    </lineage>
</organism>
<keyword evidence="2" id="KW-0472">Membrane</keyword>
<dbReference type="STRING" id="267748.MMOB0700"/>
<evidence type="ECO:0000256" key="1">
    <source>
        <dbReference type="SAM" id="Coils"/>
    </source>
</evidence>
<feature type="transmembrane region" description="Helical" evidence="2">
    <location>
        <begin position="6"/>
        <end position="29"/>
    </location>
</feature>
<reference evidence="3 4" key="1">
    <citation type="journal article" date="2004" name="Genome Res.">
        <title>The complete genome and proteome of Mycoplasma mobile.</title>
        <authorList>
            <person name="Jaffe J.D."/>
            <person name="Stange-Thomann N."/>
            <person name="Smith C."/>
            <person name="DeCaprio D."/>
            <person name="Fisher S."/>
            <person name="Butler J."/>
            <person name="Calvo S."/>
            <person name="Elkins T."/>
            <person name="FitzGerald M.G."/>
            <person name="Hafez N."/>
            <person name="Kodira C.D."/>
            <person name="Major J."/>
            <person name="Wang S."/>
            <person name="Wilkinson J."/>
            <person name="Nicol R."/>
            <person name="Nusbaum C."/>
            <person name="Birren B."/>
            <person name="Berg H.C."/>
            <person name="Church G.M."/>
        </authorList>
    </citation>
    <scope>NUCLEOTIDE SEQUENCE [LARGE SCALE GENOMIC DNA]</scope>
    <source>
        <strain evidence="4">ATCC 43663 / 163K / NCTC 11711</strain>
    </source>
</reference>
<dbReference type="KEGG" id="mmo:MMOB0700"/>
<evidence type="ECO:0000313" key="4">
    <source>
        <dbReference type="Proteomes" id="UP000009072"/>
    </source>
</evidence>
<proteinExistence type="predicted"/>
<dbReference type="AlphaFoldDB" id="Q6KIM0"/>
<accession>Q6KIM0</accession>
<dbReference type="HOGENOM" id="CLU_474729_0_0_14"/>
<keyword evidence="2" id="KW-1133">Transmembrane helix</keyword>
<dbReference type="Proteomes" id="UP000009072">
    <property type="component" value="Chromosome"/>
</dbReference>
<sequence>MFVEIILTSLTASLLLILLIYILANYIYYKNLAKNLENLMLKLDSVNFDKIESDAARIYRISEKNLDYQNLFWEIDEIRLKIYKFHGDLTGKNYDYREDTKKKNIKRIKQEIKRAKEDEFKLNELINEFEEKSKNVVTNVRTLWNEFDIYHKELRYLHKYYYDSPENTEIFKNYSNEIEKLFDESFNHKTHFSEFVKQMDRKKALEEMFYFKEKIIKLANIFRYIFNFKDFADVNFHQAMKKHKTNIEKSIEKGIFLRNISTEDSISKIESLHQSLNESLKILDMKKSKESIKNIASLFDMTLFEILKEKTSSAMFLQKYPEFEKILVNMKSKYKKVLFETEKIEVERSRDPIENKSEKKLSMNELTSSHRNDVDNNFNEIETIISETQTEGITNLRKAHLLKNAFLLLKSINSSINLITKINFQNSNLSISNQKYFQNLERIYLENIYELKIKKVILDENEKNLKLLIEQQKSLFFDTLNILNESIDPENIATKVDNLFMHIKKFTKSVNLKLVKIFVIDDFLKENAHKRSGNYRWNDLAISLERHRLEGNYDEGIELITSFLDDKNSKRKVS</sequence>
<evidence type="ECO:0000313" key="3">
    <source>
        <dbReference type="EMBL" id="AAT27556.1"/>
    </source>
</evidence>
<feature type="coiled-coil region" evidence="1">
    <location>
        <begin position="98"/>
        <end position="132"/>
    </location>
</feature>
<gene>
    <name evidence="3" type="ordered locus">MMOB0700</name>
</gene>